<evidence type="ECO:0000313" key="1">
    <source>
        <dbReference type="EMBL" id="MDT0567907.1"/>
    </source>
</evidence>
<evidence type="ECO:0000313" key="2">
    <source>
        <dbReference type="Proteomes" id="UP001180737"/>
    </source>
</evidence>
<name>A0ABU2YUA3_9ACTN</name>
<sequence length="165" mass="18133">MGTAKPVTEEERQRVRELHAEGKGRNEIAEILGRGGRTISTIAKDLGLSFSRAAEVRQATEIRQADLAARRAAFAVKLQDIAEAEAAKINQPHTYWDWGGKEHDFDTHTAPEPTPGDKRAYMSLVATAVDRSLRLAPPKEEGGADQVGSLLTNLFDQLRARHGDH</sequence>
<accession>A0ABU2YUA3</accession>
<dbReference type="EMBL" id="JAVRFJ010000007">
    <property type="protein sequence ID" value="MDT0567907.1"/>
    <property type="molecule type" value="Genomic_DNA"/>
</dbReference>
<keyword evidence="2" id="KW-1185">Reference proteome</keyword>
<comment type="caution">
    <text evidence="1">The sequence shown here is derived from an EMBL/GenBank/DDBJ whole genome shotgun (WGS) entry which is preliminary data.</text>
</comment>
<gene>
    <name evidence="1" type="ORF">RM704_10565</name>
</gene>
<protein>
    <submittedName>
        <fullName evidence="1">Helix-turn-helix domain containing protein</fullName>
    </submittedName>
</protein>
<dbReference type="Proteomes" id="UP001180737">
    <property type="component" value="Unassembled WGS sequence"/>
</dbReference>
<reference evidence="1" key="1">
    <citation type="submission" date="2024-05" db="EMBL/GenBank/DDBJ databases">
        <title>30 novel species of actinomycetes from the DSMZ collection.</title>
        <authorList>
            <person name="Nouioui I."/>
        </authorList>
    </citation>
    <scope>NUCLEOTIDE SEQUENCE</scope>
    <source>
        <strain evidence="1">DSM 3412</strain>
    </source>
</reference>
<organism evidence="1 2">
    <name type="scientific">Streptomyces gottesmaniae</name>
    <dbReference type="NCBI Taxonomy" id="3075518"/>
    <lineage>
        <taxon>Bacteria</taxon>
        <taxon>Bacillati</taxon>
        <taxon>Actinomycetota</taxon>
        <taxon>Actinomycetes</taxon>
        <taxon>Kitasatosporales</taxon>
        <taxon>Streptomycetaceae</taxon>
        <taxon>Streptomyces</taxon>
    </lineage>
</organism>
<proteinExistence type="predicted"/>